<keyword evidence="9" id="KW-0460">Magnesium</keyword>
<feature type="binding site" evidence="9">
    <location>
        <position position="138"/>
    </location>
    <ligand>
        <name>1-deoxy-D-xylulose 5-phosphate</name>
        <dbReference type="ChEBI" id="CHEBI:57792"/>
    </ligand>
</feature>
<dbReference type="InterPro" id="IPR026877">
    <property type="entry name" value="DXPR_C"/>
</dbReference>
<dbReference type="InterPro" id="IPR003821">
    <property type="entry name" value="DXP_reductoisomerase"/>
</dbReference>
<feature type="binding site" evidence="9">
    <location>
        <position position="230"/>
    </location>
    <ligand>
        <name>1-deoxy-D-xylulose 5-phosphate</name>
        <dbReference type="ChEBI" id="CHEBI:57792"/>
    </ligand>
</feature>
<evidence type="ECO:0000259" key="11">
    <source>
        <dbReference type="Pfam" id="PF08436"/>
    </source>
</evidence>
<dbReference type="InterPro" id="IPR013512">
    <property type="entry name" value="DXP_reductoisomerase_N"/>
</dbReference>
<evidence type="ECO:0000256" key="2">
    <source>
        <dbReference type="ARBA" id="ARBA00006825"/>
    </source>
</evidence>
<feature type="domain" description="DXP reductoisomerase C-terminal" evidence="12">
    <location>
        <begin position="274"/>
        <end position="394"/>
    </location>
</feature>
<feature type="domain" description="1-deoxy-D-xylulose 5-phosphate reductoisomerase C-terminal" evidence="11">
    <location>
        <begin position="159"/>
        <end position="242"/>
    </location>
</feature>
<evidence type="ECO:0000256" key="7">
    <source>
        <dbReference type="ARBA" id="ARBA00023229"/>
    </source>
</evidence>
<comment type="cofactor">
    <cofactor evidence="9">
        <name>Mg(2+)</name>
        <dbReference type="ChEBI" id="CHEBI:18420"/>
    </cofactor>
    <cofactor evidence="9">
        <name>Mn(2+)</name>
        <dbReference type="ChEBI" id="CHEBI:29035"/>
    </cofactor>
</comment>
<feature type="binding site" evidence="9">
    <location>
        <position position="52"/>
    </location>
    <ligand>
        <name>NADPH</name>
        <dbReference type="ChEBI" id="CHEBI:57783"/>
    </ligand>
</feature>
<feature type="binding site" evidence="9">
    <location>
        <position position="218"/>
    </location>
    <ligand>
        <name>NADPH</name>
        <dbReference type="ChEBI" id="CHEBI:57783"/>
    </ligand>
</feature>
<feature type="binding site" evidence="9">
    <location>
        <position position="27"/>
    </location>
    <ligand>
        <name>NADPH</name>
        <dbReference type="ChEBI" id="CHEBI:57783"/>
    </ligand>
</feature>
<dbReference type="InterPro" id="IPR013644">
    <property type="entry name" value="DXP_reductoisomerase_C"/>
</dbReference>
<dbReference type="GO" id="GO:0070402">
    <property type="term" value="F:NADPH binding"/>
    <property type="evidence" value="ECO:0007669"/>
    <property type="project" value="InterPro"/>
</dbReference>
<dbReference type="SUPFAM" id="SSF69055">
    <property type="entry name" value="1-deoxy-D-xylulose-5-phosphate reductoisomerase, C-terminal domain"/>
    <property type="match status" value="1"/>
</dbReference>
<dbReference type="RefSeq" id="WP_115688907.1">
    <property type="nucleotide sequence ID" value="NZ_CP031417.1"/>
</dbReference>
<dbReference type="PANTHER" id="PTHR30525">
    <property type="entry name" value="1-DEOXY-D-XYLULOSE 5-PHOSPHATE REDUCTOISOMERASE"/>
    <property type="match status" value="1"/>
</dbReference>
<dbReference type="EC" id="1.1.1.267" evidence="9"/>
<dbReference type="Proteomes" id="UP000254889">
    <property type="component" value="Chromosome"/>
</dbReference>
<feature type="binding site" evidence="9">
    <location>
        <position position="26"/>
    </location>
    <ligand>
        <name>NADPH</name>
        <dbReference type="ChEBI" id="CHEBI:57783"/>
    </ligand>
</feature>
<evidence type="ECO:0000256" key="9">
    <source>
        <dbReference type="HAMAP-Rule" id="MF_00183"/>
    </source>
</evidence>
<dbReference type="Gene3D" id="1.10.1740.10">
    <property type="match status" value="1"/>
</dbReference>
<feature type="binding site" evidence="9">
    <location>
        <position position="225"/>
    </location>
    <ligand>
        <name>1-deoxy-D-xylulose 5-phosphate</name>
        <dbReference type="ChEBI" id="CHEBI:57792"/>
    </ligand>
</feature>
<dbReference type="NCBIfam" id="TIGR00243">
    <property type="entry name" value="Dxr"/>
    <property type="match status" value="1"/>
</dbReference>
<evidence type="ECO:0000256" key="4">
    <source>
        <dbReference type="ARBA" id="ARBA00022857"/>
    </source>
</evidence>
<dbReference type="SUPFAM" id="SSF55347">
    <property type="entry name" value="Glyceraldehyde-3-phosphate dehydrogenase-like, C-terminal domain"/>
    <property type="match status" value="1"/>
</dbReference>
<feature type="binding site" evidence="9">
    <location>
        <position position="163"/>
    </location>
    <ligand>
        <name>Mn(2+)</name>
        <dbReference type="ChEBI" id="CHEBI:29035"/>
    </ligand>
</feature>
<feature type="binding site" evidence="9">
    <location>
        <position position="189"/>
    </location>
    <ligand>
        <name>1-deoxy-D-xylulose 5-phosphate</name>
        <dbReference type="ChEBI" id="CHEBI:57792"/>
    </ligand>
</feature>
<dbReference type="Pfam" id="PF02670">
    <property type="entry name" value="DXP_reductoisom"/>
    <property type="match status" value="1"/>
</dbReference>
<keyword evidence="13" id="KW-0413">Isomerase</keyword>
<proteinExistence type="inferred from homology"/>
<feature type="binding site" evidence="9">
    <location>
        <position position="139"/>
    </location>
    <ligand>
        <name>NADPH</name>
        <dbReference type="ChEBI" id="CHEBI:57783"/>
    </ligand>
</feature>
<feature type="binding site" evidence="9">
    <location>
        <position position="53"/>
    </location>
    <ligand>
        <name>NADPH</name>
        <dbReference type="ChEBI" id="CHEBI:57783"/>
    </ligand>
</feature>
<evidence type="ECO:0000256" key="8">
    <source>
        <dbReference type="ARBA" id="ARBA00048543"/>
    </source>
</evidence>
<dbReference type="InterPro" id="IPR036169">
    <property type="entry name" value="DXPR_C_sf"/>
</dbReference>
<feature type="binding site" evidence="9">
    <location>
        <position position="137"/>
    </location>
    <ligand>
        <name>NADPH</name>
        <dbReference type="ChEBI" id="CHEBI:57783"/>
    </ligand>
</feature>
<dbReference type="SUPFAM" id="SSF51735">
    <property type="entry name" value="NAD(P)-binding Rossmann-fold domains"/>
    <property type="match status" value="1"/>
</dbReference>
<evidence type="ECO:0000256" key="1">
    <source>
        <dbReference type="ARBA" id="ARBA00005094"/>
    </source>
</evidence>
<feature type="binding site" evidence="9">
    <location>
        <position position="54"/>
    </location>
    <ligand>
        <name>NADPH</name>
        <dbReference type="ChEBI" id="CHEBI:57783"/>
    </ligand>
</feature>
<keyword evidence="5 9" id="KW-0560">Oxidoreductase</keyword>
<feature type="binding site" evidence="9">
    <location>
        <position position="28"/>
    </location>
    <ligand>
        <name>NADPH</name>
        <dbReference type="ChEBI" id="CHEBI:57783"/>
    </ligand>
</feature>
<dbReference type="HAMAP" id="MF_00183">
    <property type="entry name" value="DXP_reductoisom"/>
    <property type="match status" value="1"/>
</dbReference>
<feature type="binding site" evidence="9">
    <location>
        <position position="234"/>
    </location>
    <ligand>
        <name>1-deoxy-D-xylulose 5-phosphate</name>
        <dbReference type="ChEBI" id="CHEBI:57792"/>
    </ligand>
</feature>
<gene>
    <name evidence="9" type="primary">dxr</name>
    <name evidence="13" type="ORF">DW352_04485</name>
</gene>
<feature type="binding site" evidence="9">
    <location>
        <position position="212"/>
    </location>
    <ligand>
        <name>1-deoxy-D-xylulose 5-phosphate</name>
        <dbReference type="ChEBI" id="CHEBI:57792"/>
    </ligand>
</feature>
<dbReference type="KEGG" id="ptaw:DW352_04485"/>
<dbReference type="EMBL" id="CP031417">
    <property type="protein sequence ID" value="AXK79838.1"/>
    <property type="molecule type" value="Genomic_DNA"/>
</dbReference>
<dbReference type="Pfam" id="PF08436">
    <property type="entry name" value="DXP_redisom_C"/>
    <property type="match status" value="1"/>
</dbReference>
<name>A0A345ZSE1_9HYPH</name>
<feature type="domain" description="1-deoxy-D-xylulose 5-phosphate reductoisomerase N-terminal" evidence="10">
    <location>
        <begin position="20"/>
        <end position="145"/>
    </location>
</feature>
<dbReference type="Gene3D" id="3.40.50.720">
    <property type="entry name" value="NAD(P)-binding Rossmann-like Domain"/>
    <property type="match status" value="1"/>
</dbReference>
<evidence type="ECO:0000259" key="10">
    <source>
        <dbReference type="Pfam" id="PF02670"/>
    </source>
</evidence>
<feature type="binding site" evidence="9">
    <location>
        <position position="29"/>
    </location>
    <ligand>
        <name>NADPH</name>
        <dbReference type="ChEBI" id="CHEBI:57783"/>
    </ligand>
</feature>
<feature type="binding site" evidence="9">
    <location>
        <position position="231"/>
    </location>
    <ligand>
        <name>1-deoxy-D-xylulose 5-phosphate</name>
        <dbReference type="ChEBI" id="CHEBI:57792"/>
    </ligand>
</feature>
<feature type="binding site" evidence="9">
    <location>
        <position position="165"/>
    </location>
    <ligand>
        <name>1-deoxy-D-xylulose 5-phosphate</name>
        <dbReference type="ChEBI" id="CHEBI:57792"/>
    </ligand>
</feature>
<feature type="binding site" evidence="9">
    <location>
        <position position="234"/>
    </location>
    <ligand>
        <name>Mn(2+)</name>
        <dbReference type="ChEBI" id="CHEBI:29035"/>
    </ligand>
</feature>
<dbReference type="PANTHER" id="PTHR30525:SF0">
    <property type="entry name" value="1-DEOXY-D-XYLULOSE 5-PHOSPHATE REDUCTOISOMERASE, CHLOROPLASTIC"/>
    <property type="match status" value="1"/>
</dbReference>
<comment type="function">
    <text evidence="9">Catalyzes the NADPH-dependent rearrangement and reduction of 1-deoxy-D-xylulose-5-phosphate (DXP) to 2-C-methyl-D-erythritol 4-phosphate (MEP).</text>
</comment>
<dbReference type="GO" id="GO:0030145">
    <property type="term" value="F:manganese ion binding"/>
    <property type="evidence" value="ECO:0007669"/>
    <property type="project" value="TreeGrafter"/>
</dbReference>
<accession>A0A345ZSE1</accession>
<sequence length="408" mass="42950">MSALGRLPARPLSADAERSITVLGATGSIGSSTLDLIKREPGRYRVQAITAGRNAGQLAQIARAVGARVAVVADADAYRDLKDALSGSGIEAAAGADALVEAAEQPADWVMAAIAGAVGLRPTLAAIERGATVALANKECMVCAGALFMRRAATSGATVLPVDSEHNAIFQALTAGPREGVRRVILTASGGPFRTWSLEAIRAATPQQALKHPNWSMGQKVTIDSASLMNKGLELIEAHHLFTLPPSEIDVLVHPQSVIHSMVEYTDGSVVAQLGAPDMRIPIAHCLAWPHRLDWPAPRLDLAKVRELTFEEPDLVRFPALGLARWAMERGGAAPTVLNAADEVAVAEFIAGRIAFLDIPALVEATLGAAEKRGLLAEPTTVEMALAIDHDARSLARDLLPEFAVKAS</sequence>
<dbReference type="GO" id="GO:0051484">
    <property type="term" value="P:isopentenyl diphosphate biosynthetic process, methylerythritol 4-phosphate pathway involved in terpenoid biosynthetic process"/>
    <property type="evidence" value="ECO:0007669"/>
    <property type="project" value="TreeGrafter"/>
</dbReference>
<keyword evidence="3 9" id="KW-0479">Metal-binding</keyword>
<evidence type="ECO:0000313" key="13">
    <source>
        <dbReference type="EMBL" id="AXK79838.1"/>
    </source>
</evidence>
<keyword evidence="4 9" id="KW-0521">NADP</keyword>
<dbReference type="OrthoDB" id="9806546at2"/>
<dbReference type="PIRSF" id="PIRSF006205">
    <property type="entry name" value="Dxp_reductismrs"/>
    <property type="match status" value="1"/>
</dbReference>
<evidence type="ECO:0000313" key="14">
    <source>
        <dbReference type="Proteomes" id="UP000254889"/>
    </source>
</evidence>
<dbReference type="GO" id="GO:0016853">
    <property type="term" value="F:isomerase activity"/>
    <property type="evidence" value="ECO:0007669"/>
    <property type="project" value="UniProtKB-KW"/>
</dbReference>
<dbReference type="FunFam" id="3.40.50.720:FF:000045">
    <property type="entry name" value="1-deoxy-D-xylulose 5-phosphate reductoisomerase"/>
    <property type="match status" value="1"/>
</dbReference>
<evidence type="ECO:0000256" key="3">
    <source>
        <dbReference type="ARBA" id="ARBA00022723"/>
    </source>
</evidence>
<evidence type="ECO:0000256" key="6">
    <source>
        <dbReference type="ARBA" id="ARBA00023211"/>
    </source>
</evidence>
<reference evidence="13 14" key="1">
    <citation type="submission" date="2018-07" db="EMBL/GenBank/DDBJ databases">
        <authorList>
            <person name="Quirk P.G."/>
            <person name="Krulwich T.A."/>
        </authorList>
    </citation>
    <scope>NUCLEOTIDE SEQUENCE [LARGE SCALE GENOMIC DNA]</scope>
    <source>
        <strain evidence="13 14">CC-BB4</strain>
    </source>
</reference>
<organism evidence="13 14">
    <name type="scientific">Pseudolabrys taiwanensis</name>
    <dbReference type="NCBI Taxonomy" id="331696"/>
    <lineage>
        <taxon>Bacteria</taxon>
        <taxon>Pseudomonadati</taxon>
        <taxon>Pseudomonadota</taxon>
        <taxon>Alphaproteobacteria</taxon>
        <taxon>Hyphomicrobiales</taxon>
        <taxon>Xanthobacteraceae</taxon>
        <taxon>Pseudolabrys</taxon>
    </lineage>
</organism>
<protein>
    <recommendedName>
        <fullName evidence="9">1-deoxy-D-xylulose 5-phosphate reductoisomerase</fullName>
        <shortName evidence="9">DXP reductoisomerase</shortName>
        <ecNumber evidence="9">1.1.1.267</ecNumber>
    </recommendedName>
    <alternativeName>
        <fullName evidence="9">1-deoxyxylulose-5-phosphate reductoisomerase</fullName>
    </alternativeName>
    <alternativeName>
        <fullName evidence="9">2-C-methyl-D-erythritol 4-phosphate synthase</fullName>
    </alternativeName>
</protein>
<dbReference type="InterPro" id="IPR036291">
    <property type="entry name" value="NAD(P)-bd_dom_sf"/>
</dbReference>
<comment type="catalytic activity">
    <reaction evidence="8">
        <text>2-C-methyl-D-erythritol 4-phosphate + NADP(+) = 1-deoxy-D-xylulose 5-phosphate + NADPH + H(+)</text>
        <dbReference type="Rhea" id="RHEA:13717"/>
        <dbReference type="ChEBI" id="CHEBI:15378"/>
        <dbReference type="ChEBI" id="CHEBI:57783"/>
        <dbReference type="ChEBI" id="CHEBI:57792"/>
        <dbReference type="ChEBI" id="CHEBI:58262"/>
        <dbReference type="ChEBI" id="CHEBI:58349"/>
        <dbReference type="EC" id="1.1.1.267"/>
    </reaction>
    <physiologicalReaction direction="right-to-left" evidence="8">
        <dbReference type="Rhea" id="RHEA:13719"/>
    </physiologicalReaction>
</comment>
<dbReference type="AlphaFoldDB" id="A0A345ZSE1"/>
<keyword evidence="14" id="KW-1185">Reference proteome</keyword>
<feature type="binding site" evidence="9">
    <location>
        <position position="164"/>
    </location>
    <ligand>
        <name>1-deoxy-D-xylulose 5-phosphate</name>
        <dbReference type="ChEBI" id="CHEBI:57792"/>
    </ligand>
</feature>
<dbReference type="Pfam" id="PF13288">
    <property type="entry name" value="DXPR_C"/>
    <property type="match status" value="1"/>
</dbReference>
<feature type="binding site" evidence="9">
    <location>
        <position position="165"/>
    </location>
    <ligand>
        <name>Mn(2+)</name>
        <dbReference type="ChEBI" id="CHEBI:29035"/>
    </ligand>
</feature>
<comment type="similarity">
    <text evidence="2 9">Belongs to the DXR family.</text>
</comment>
<keyword evidence="7 9" id="KW-0414">Isoprene biosynthesis</keyword>
<evidence type="ECO:0000256" key="5">
    <source>
        <dbReference type="ARBA" id="ARBA00023002"/>
    </source>
</evidence>
<comment type="pathway">
    <text evidence="1 9">Isoprenoid biosynthesis; isopentenyl diphosphate biosynthesis via DXP pathway; isopentenyl diphosphate from 1-deoxy-D-xylulose 5-phosphate: step 1/6.</text>
</comment>
<keyword evidence="6 9" id="KW-0464">Manganese</keyword>
<evidence type="ECO:0000259" key="12">
    <source>
        <dbReference type="Pfam" id="PF13288"/>
    </source>
</evidence>
<dbReference type="UniPathway" id="UPA00056">
    <property type="reaction ID" value="UER00092"/>
</dbReference>
<dbReference type="GO" id="GO:0030604">
    <property type="term" value="F:1-deoxy-D-xylulose-5-phosphate reductoisomerase activity"/>
    <property type="evidence" value="ECO:0007669"/>
    <property type="project" value="UniProtKB-UniRule"/>
</dbReference>